<protein>
    <recommendedName>
        <fullName evidence="1">DUF6602 domain-containing protein</fullName>
    </recommendedName>
</protein>
<gene>
    <name evidence="2" type="ORF">BHU72_05905</name>
</gene>
<dbReference type="EMBL" id="MJAT01000033">
    <property type="protein sequence ID" value="OEH85144.1"/>
    <property type="molecule type" value="Genomic_DNA"/>
</dbReference>
<evidence type="ECO:0000259" key="1">
    <source>
        <dbReference type="Pfam" id="PF20247"/>
    </source>
</evidence>
<dbReference type="RefSeq" id="WP_069702471.1">
    <property type="nucleotide sequence ID" value="NZ_MJAT01000033.1"/>
</dbReference>
<reference evidence="2 3" key="1">
    <citation type="submission" date="2016-09" db="EMBL/GenBank/DDBJ databases">
        <title>Desulfuribacillus arsenicus sp. nov., an obligately anaerobic, dissimilatory arsenic- and antimonate-reducing bacterium isolated from anoxic sediments.</title>
        <authorList>
            <person name="Abin C.A."/>
            <person name="Hollibaugh J.T."/>
        </authorList>
    </citation>
    <scope>NUCLEOTIDE SEQUENCE [LARGE SCALE GENOMIC DNA]</scope>
    <source>
        <strain evidence="2 3">MLFW-2</strain>
    </source>
</reference>
<name>A0A1E5L505_9FIRM</name>
<keyword evidence="3" id="KW-1185">Reference proteome</keyword>
<dbReference type="OrthoDB" id="337432at2"/>
<sequence length="308" mass="35500">MGDIKLINLIAKNYQELESVIANQLHLQCEHPTVIGSFREKIWKSLFEQIVPKKFSIEQSVFIIDSEGSVSKEVDLAIFDEQYTPYIFNYGEMKFIPIEAVAVVIQCKSNSLGPEGISDWIYRIDKLKTCFNSIARMHSYIAINKSESIIKSDETTKIEEKYKQTQTSTRPIKILCHLNEKWTDTHNLKKIFDFTISTTSITTGEQGTNKLRLQVSINDDINTLAQAYKRLNHNGTIDNVIKSNEDLDISFNNYKVFSSKNEKSEKEEISILSLIFQLNQMLMLINNPLLFPHQAYVKMFNDHLELEG</sequence>
<proteinExistence type="predicted"/>
<evidence type="ECO:0000313" key="2">
    <source>
        <dbReference type="EMBL" id="OEH85144.1"/>
    </source>
</evidence>
<dbReference type="STRING" id="1390249.BHU72_05905"/>
<dbReference type="CDD" id="cd21173">
    <property type="entry name" value="NucC-like"/>
    <property type="match status" value="1"/>
</dbReference>
<feature type="domain" description="DUF6602" evidence="1">
    <location>
        <begin position="26"/>
        <end position="111"/>
    </location>
</feature>
<dbReference type="Pfam" id="PF20247">
    <property type="entry name" value="DUF6602"/>
    <property type="match status" value="1"/>
</dbReference>
<dbReference type="InterPro" id="IPR046537">
    <property type="entry name" value="DUF6602"/>
</dbReference>
<dbReference type="Proteomes" id="UP000095255">
    <property type="component" value="Unassembled WGS sequence"/>
</dbReference>
<evidence type="ECO:0000313" key="3">
    <source>
        <dbReference type="Proteomes" id="UP000095255"/>
    </source>
</evidence>
<comment type="caution">
    <text evidence="2">The sequence shown here is derived from an EMBL/GenBank/DDBJ whole genome shotgun (WGS) entry which is preliminary data.</text>
</comment>
<organism evidence="2 3">
    <name type="scientific">Desulfuribacillus stibiiarsenatis</name>
    <dbReference type="NCBI Taxonomy" id="1390249"/>
    <lineage>
        <taxon>Bacteria</taxon>
        <taxon>Bacillati</taxon>
        <taxon>Bacillota</taxon>
        <taxon>Desulfuribacillia</taxon>
        <taxon>Desulfuribacillales</taxon>
        <taxon>Desulfuribacillaceae</taxon>
        <taxon>Desulfuribacillus</taxon>
    </lineage>
</organism>
<dbReference type="AlphaFoldDB" id="A0A1E5L505"/>
<accession>A0A1E5L505</accession>